<evidence type="ECO:0000256" key="2">
    <source>
        <dbReference type="ARBA" id="ARBA00022771"/>
    </source>
</evidence>
<evidence type="ECO:0000259" key="6">
    <source>
        <dbReference type="PROSITE" id="PS50089"/>
    </source>
</evidence>
<accession>W2SB95</accession>
<feature type="region of interest" description="Disordered" evidence="5">
    <location>
        <begin position="351"/>
        <end position="402"/>
    </location>
</feature>
<dbReference type="STRING" id="1220924.W2SB95"/>
<dbReference type="eggNOG" id="KOG0297">
    <property type="taxonomic scope" value="Eukaryota"/>
</dbReference>
<keyword evidence="3" id="KW-0862">Zinc</keyword>
<dbReference type="SUPFAM" id="SSF57850">
    <property type="entry name" value="RING/U-box"/>
    <property type="match status" value="1"/>
</dbReference>
<dbReference type="InterPro" id="IPR018957">
    <property type="entry name" value="Znf_C3HC4_RING-type"/>
</dbReference>
<keyword evidence="2 4" id="KW-0863">Zinc-finger</keyword>
<dbReference type="InterPro" id="IPR013083">
    <property type="entry name" value="Znf_RING/FYVE/PHD"/>
</dbReference>
<dbReference type="GO" id="GO:0008270">
    <property type="term" value="F:zinc ion binding"/>
    <property type="evidence" value="ECO:0007669"/>
    <property type="project" value="UniProtKB-KW"/>
</dbReference>
<keyword evidence="8" id="KW-1185">Reference proteome</keyword>
<feature type="compositionally biased region" description="Low complexity" evidence="5">
    <location>
        <begin position="483"/>
        <end position="499"/>
    </location>
</feature>
<evidence type="ECO:0000256" key="1">
    <source>
        <dbReference type="ARBA" id="ARBA00022723"/>
    </source>
</evidence>
<sequence length="571" mass="62605">MTHPRPEFLSLQPGAFASDDNTNQSPIQPHLDTLFAEFSRSRHRLTPPPRSPAALRRPRTTIPVQDVQAVDHKVDLRALDYVSDYDSHLMCPICHVPFVDPVVLDCDHTFCNLCFEEYRDGAENSPRTQCPTCRAYLLSQPHKASRLIVNMCNDIKVRCPNEDCDTVHSRGCIEQHATKDCPEYLLDCPGSDCSKVVKRKNFVPEQCIHSSHIECDCGAVIELGRGEWLRHKDEDCPTTGVKCDVCSERISVKDYLAGRDTHVCSAENSALRCPGYEYGCVTNPVFGTSEDLEYHTQTCPLARLAPHLKKQSSLLQSLTDQLTLTKVRNEVLETSLDKITDLLNTRILPSIPSQAPTRAPSPTPSSLSIEEIPRHSDPPLALPAHLRPLTPNPPATGPSGHPHLNELDILNLHTHLSDSMTNLSTQLLTVQNNLADLDARTSMMVMNETLRLKEDLAQQGAGLFSTRAQVQWLLNRERERMQMAHAHAQSAASQSQTQGQGPGSSSGGAGGPAERPGFARGRSSNIGLGEGSSSARSSFSHGTGDSVSVSPRVAPRAGGRRLSGSQERVKL</sequence>
<dbReference type="EMBL" id="KB822713">
    <property type="protein sequence ID" value="ETN45194.1"/>
    <property type="molecule type" value="Genomic_DNA"/>
</dbReference>
<dbReference type="GeneID" id="19977410"/>
<feature type="compositionally biased region" description="Low complexity" evidence="5">
    <location>
        <begin position="378"/>
        <end position="389"/>
    </location>
</feature>
<dbReference type="PANTHER" id="PTHR10131">
    <property type="entry name" value="TNF RECEPTOR ASSOCIATED FACTOR"/>
    <property type="match status" value="1"/>
</dbReference>
<feature type="compositionally biased region" description="Low complexity" evidence="5">
    <location>
        <begin position="352"/>
        <end position="368"/>
    </location>
</feature>
<organism evidence="7 8">
    <name type="scientific">Cyphellophora europaea (strain CBS 101466)</name>
    <name type="common">Phialophora europaea</name>
    <dbReference type="NCBI Taxonomy" id="1220924"/>
    <lineage>
        <taxon>Eukaryota</taxon>
        <taxon>Fungi</taxon>
        <taxon>Dikarya</taxon>
        <taxon>Ascomycota</taxon>
        <taxon>Pezizomycotina</taxon>
        <taxon>Eurotiomycetes</taxon>
        <taxon>Chaetothyriomycetidae</taxon>
        <taxon>Chaetothyriales</taxon>
        <taxon>Cyphellophoraceae</taxon>
        <taxon>Cyphellophora</taxon>
    </lineage>
</organism>
<protein>
    <recommendedName>
        <fullName evidence="6">RING-type domain-containing protein</fullName>
    </recommendedName>
</protein>
<dbReference type="InParanoid" id="W2SB95"/>
<feature type="compositionally biased region" description="Low complexity" evidence="5">
    <location>
        <begin position="531"/>
        <end position="544"/>
    </location>
</feature>
<dbReference type="PANTHER" id="PTHR10131:SF94">
    <property type="entry name" value="TNF RECEPTOR-ASSOCIATED FACTOR 4"/>
    <property type="match status" value="1"/>
</dbReference>
<feature type="domain" description="RING-type" evidence="6">
    <location>
        <begin position="91"/>
        <end position="134"/>
    </location>
</feature>
<feature type="region of interest" description="Disordered" evidence="5">
    <location>
        <begin position="482"/>
        <end position="571"/>
    </location>
</feature>
<evidence type="ECO:0000256" key="5">
    <source>
        <dbReference type="SAM" id="MobiDB-lite"/>
    </source>
</evidence>
<evidence type="ECO:0000313" key="7">
    <source>
        <dbReference type="EMBL" id="ETN45194.1"/>
    </source>
</evidence>
<dbReference type="Pfam" id="PF00097">
    <property type="entry name" value="zf-C3HC4"/>
    <property type="match status" value="1"/>
</dbReference>
<dbReference type="InterPro" id="IPR001841">
    <property type="entry name" value="Znf_RING"/>
</dbReference>
<feature type="compositionally biased region" description="Gly residues" evidence="5">
    <location>
        <begin position="500"/>
        <end position="511"/>
    </location>
</feature>
<dbReference type="OrthoDB" id="1630758at2759"/>
<keyword evidence="1" id="KW-0479">Metal-binding</keyword>
<name>W2SB95_CYPE1</name>
<dbReference type="AlphaFoldDB" id="W2SB95"/>
<dbReference type="RefSeq" id="XP_008712964.1">
    <property type="nucleotide sequence ID" value="XM_008714742.1"/>
</dbReference>
<dbReference type="HOGENOM" id="CLU_019709_1_1_1"/>
<dbReference type="SMART" id="SM00184">
    <property type="entry name" value="RING"/>
    <property type="match status" value="1"/>
</dbReference>
<gene>
    <name evidence="7" type="ORF">HMPREF1541_10071</name>
</gene>
<dbReference type="PROSITE" id="PS50089">
    <property type="entry name" value="ZF_RING_2"/>
    <property type="match status" value="1"/>
</dbReference>
<reference evidence="7 8" key="1">
    <citation type="submission" date="2013-03" db="EMBL/GenBank/DDBJ databases">
        <title>The Genome Sequence of Phialophora europaea CBS 101466.</title>
        <authorList>
            <consortium name="The Broad Institute Genomics Platform"/>
            <person name="Cuomo C."/>
            <person name="de Hoog S."/>
            <person name="Gorbushina A."/>
            <person name="Walker B."/>
            <person name="Young S.K."/>
            <person name="Zeng Q."/>
            <person name="Gargeya S."/>
            <person name="Fitzgerald M."/>
            <person name="Haas B."/>
            <person name="Abouelleil A."/>
            <person name="Allen A.W."/>
            <person name="Alvarado L."/>
            <person name="Arachchi H.M."/>
            <person name="Berlin A.M."/>
            <person name="Chapman S.B."/>
            <person name="Gainer-Dewar J."/>
            <person name="Goldberg J."/>
            <person name="Griggs A."/>
            <person name="Gujja S."/>
            <person name="Hansen M."/>
            <person name="Howarth C."/>
            <person name="Imamovic A."/>
            <person name="Ireland A."/>
            <person name="Larimer J."/>
            <person name="McCowan C."/>
            <person name="Murphy C."/>
            <person name="Pearson M."/>
            <person name="Poon T.W."/>
            <person name="Priest M."/>
            <person name="Roberts A."/>
            <person name="Saif S."/>
            <person name="Shea T."/>
            <person name="Sisk P."/>
            <person name="Sykes S."/>
            <person name="Wortman J."/>
            <person name="Nusbaum C."/>
            <person name="Birren B."/>
        </authorList>
    </citation>
    <scope>NUCLEOTIDE SEQUENCE [LARGE SCALE GENOMIC DNA]</scope>
    <source>
        <strain evidence="7 8">CBS 101466</strain>
    </source>
</reference>
<proteinExistence type="predicted"/>
<dbReference type="VEuPathDB" id="FungiDB:HMPREF1541_10071"/>
<evidence type="ECO:0000313" key="8">
    <source>
        <dbReference type="Proteomes" id="UP000030752"/>
    </source>
</evidence>
<dbReference type="Gene3D" id="3.30.40.10">
    <property type="entry name" value="Zinc/RING finger domain, C3HC4 (zinc finger)"/>
    <property type="match status" value="1"/>
</dbReference>
<evidence type="ECO:0000256" key="3">
    <source>
        <dbReference type="ARBA" id="ARBA00022833"/>
    </source>
</evidence>
<feature type="region of interest" description="Disordered" evidence="5">
    <location>
        <begin position="1"/>
        <end position="28"/>
    </location>
</feature>
<dbReference type="Proteomes" id="UP000030752">
    <property type="component" value="Unassembled WGS sequence"/>
</dbReference>
<evidence type="ECO:0000256" key="4">
    <source>
        <dbReference type="PROSITE-ProRule" id="PRU00175"/>
    </source>
</evidence>